<sequence length="140" mass="16152">MAKIVPMMQLAPHAKSSILYGETIARVVERSNCTLTDRLYRYFTKSNNFQYLNILQTLVDGYNPSYHRSIGMKPSEVNTETSEQEQELQKLQVPDDALYPIEAILKRSGNKLLVKWVGRSDKFSSWALKKNVENVKRPEN</sequence>
<evidence type="ECO:0000313" key="2">
    <source>
        <dbReference type="EMBL" id="RMX59032.1"/>
    </source>
</evidence>
<dbReference type="AlphaFoldDB" id="A0A3M6UZF2"/>
<accession>A0A3M6UZF2</accession>
<evidence type="ECO:0000259" key="1">
    <source>
        <dbReference type="PROSITE" id="PS50013"/>
    </source>
</evidence>
<gene>
    <name evidence="2" type="ORF">pdam_00022024</name>
</gene>
<dbReference type="PROSITE" id="PS50013">
    <property type="entry name" value="CHROMO_2"/>
    <property type="match status" value="1"/>
</dbReference>
<feature type="domain" description="Chromo" evidence="1">
    <location>
        <begin position="99"/>
        <end position="140"/>
    </location>
</feature>
<dbReference type="EMBL" id="RCHS01000402">
    <property type="protein sequence ID" value="RMX59032.1"/>
    <property type="molecule type" value="Genomic_DNA"/>
</dbReference>
<organism evidence="2 3">
    <name type="scientific">Pocillopora damicornis</name>
    <name type="common">Cauliflower coral</name>
    <name type="synonym">Millepora damicornis</name>
    <dbReference type="NCBI Taxonomy" id="46731"/>
    <lineage>
        <taxon>Eukaryota</taxon>
        <taxon>Metazoa</taxon>
        <taxon>Cnidaria</taxon>
        <taxon>Anthozoa</taxon>
        <taxon>Hexacorallia</taxon>
        <taxon>Scleractinia</taxon>
        <taxon>Astrocoeniina</taxon>
        <taxon>Pocilloporidae</taxon>
        <taxon>Pocillopora</taxon>
    </lineage>
</organism>
<dbReference type="Gene3D" id="3.30.420.10">
    <property type="entry name" value="Ribonuclease H-like superfamily/Ribonuclease H"/>
    <property type="match status" value="1"/>
</dbReference>
<comment type="caution">
    <text evidence="2">The sequence shown here is derived from an EMBL/GenBank/DDBJ whole genome shotgun (WGS) entry which is preliminary data.</text>
</comment>
<dbReference type="PANTHER" id="PTHR46585:SF1">
    <property type="entry name" value="CHROMO DOMAIN-CONTAINING PROTEIN"/>
    <property type="match status" value="1"/>
</dbReference>
<dbReference type="Proteomes" id="UP000275408">
    <property type="component" value="Unassembled WGS sequence"/>
</dbReference>
<name>A0A3M6UZF2_POCDA</name>
<reference evidence="2 3" key="1">
    <citation type="journal article" date="2018" name="Sci. Rep.">
        <title>Comparative analysis of the Pocillopora damicornis genome highlights role of immune system in coral evolution.</title>
        <authorList>
            <person name="Cunning R."/>
            <person name="Bay R.A."/>
            <person name="Gillette P."/>
            <person name="Baker A.C."/>
            <person name="Traylor-Knowles N."/>
        </authorList>
    </citation>
    <scope>NUCLEOTIDE SEQUENCE [LARGE SCALE GENOMIC DNA]</scope>
    <source>
        <strain evidence="2">RSMAS</strain>
        <tissue evidence="2">Whole animal</tissue>
    </source>
</reference>
<dbReference type="PANTHER" id="PTHR46585">
    <property type="entry name" value="INTEGRASE CORE DOMAIN CONTAINING PROTEIN"/>
    <property type="match status" value="1"/>
</dbReference>
<dbReference type="InterPro" id="IPR036397">
    <property type="entry name" value="RNaseH_sf"/>
</dbReference>
<keyword evidence="3" id="KW-1185">Reference proteome</keyword>
<proteinExistence type="predicted"/>
<evidence type="ECO:0000313" key="3">
    <source>
        <dbReference type="Proteomes" id="UP000275408"/>
    </source>
</evidence>
<protein>
    <recommendedName>
        <fullName evidence="1">Chromo domain-containing protein</fullName>
    </recommendedName>
</protein>
<dbReference type="GO" id="GO:0003676">
    <property type="term" value="F:nucleic acid binding"/>
    <property type="evidence" value="ECO:0007669"/>
    <property type="project" value="InterPro"/>
</dbReference>
<dbReference type="InterPro" id="IPR000953">
    <property type="entry name" value="Chromo/chromo_shadow_dom"/>
</dbReference>